<dbReference type="PANTHER" id="PTHR43711">
    <property type="entry name" value="TWO-COMPONENT HISTIDINE KINASE"/>
    <property type="match status" value="1"/>
</dbReference>
<dbReference type="Pfam" id="PF02518">
    <property type="entry name" value="HATPase_c"/>
    <property type="match status" value="1"/>
</dbReference>
<dbReference type="InterPro" id="IPR036890">
    <property type="entry name" value="HATPase_C_sf"/>
</dbReference>
<keyword evidence="7" id="KW-0472">Membrane</keyword>
<keyword evidence="4" id="KW-0808">Transferase</keyword>
<gene>
    <name evidence="9" type="ORF">GSY63_05090</name>
</gene>
<organism evidence="9 10">
    <name type="scientific">Mucilaginibacter agri</name>
    <dbReference type="NCBI Taxonomy" id="2695265"/>
    <lineage>
        <taxon>Bacteria</taxon>
        <taxon>Pseudomonadati</taxon>
        <taxon>Bacteroidota</taxon>
        <taxon>Sphingobacteriia</taxon>
        <taxon>Sphingobacteriales</taxon>
        <taxon>Sphingobacteriaceae</taxon>
        <taxon>Mucilaginibacter</taxon>
    </lineage>
</organism>
<keyword evidence="7" id="KW-0812">Transmembrane</keyword>
<reference evidence="9" key="2">
    <citation type="submission" date="2020-10" db="EMBL/GenBank/DDBJ databases">
        <title>Mucilaginibacter sp. nov., isolated from soil.</title>
        <authorList>
            <person name="Jeon C.O."/>
        </authorList>
    </citation>
    <scope>NUCLEOTIDE SEQUENCE</scope>
    <source>
        <strain evidence="9">R11</strain>
    </source>
</reference>
<dbReference type="GO" id="GO:0000155">
    <property type="term" value="F:phosphorelay sensor kinase activity"/>
    <property type="evidence" value="ECO:0007669"/>
    <property type="project" value="InterPro"/>
</dbReference>
<dbReference type="Gene3D" id="1.25.40.10">
    <property type="entry name" value="Tetratricopeptide repeat domain"/>
    <property type="match status" value="1"/>
</dbReference>
<dbReference type="InterPro" id="IPR003594">
    <property type="entry name" value="HATPase_dom"/>
</dbReference>
<dbReference type="Gene3D" id="3.30.565.10">
    <property type="entry name" value="Histidine kinase-like ATPase, C-terminal domain"/>
    <property type="match status" value="1"/>
</dbReference>
<dbReference type="InterPro" id="IPR036097">
    <property type="entry name" value="HisK_dim/P_sf"/>
</dbReference>
<dbReference type="CDD" id="cd00075">
    <property type="entry name" value="HATPase"/>
    <property type="match status" value="1"/>
</dbReference>
<keyword evidence="5" id="KW-0418">Kinase</keyword>
<evidence type="ECO:0000256" key="6">
    <source>
        <dbReference type="ARBA" id="ARBA00023012"/>
    </source>
</evidence>
<name>A0A966DTI5_9SPHI</name>
<comment type="caution">
    <text evidence="9">The sequence shown here is derived from an EMBL/GenBank/DDBJ whole genome shotgun (WGS) entry which is preliminary data.</text>
</comment>
<evidence type="ECO:0000313" key="9">
    <source>
        <dbReference type="EMBL" id="NCD68724.1"/>
    </source>
</evidence>
<evidence type="ECO:0000313" key="10">
    <source>
        <dbReference type="Proteomes" id="UP000638732"/>
    </source>
</evidence>
<evidence type="ECO:0000256" key="5">
    <source>
        <dbReference type="ARBA" id="ARBA00022777"/>
    </source>
</evidence>
<sequence length="681" mass="77903">MLNSGFNFRFITLLFALLFAACHEKVEPQITYHKKALDAINKMTNAGLNHSEARAHYIDSVYADMEQVGAGDLWKRYNLLAMCSKHDLDFYYALTYADSAIWVIRNYTHDPQYKLLYAQANIIKGGILLRINRYSEASRTFYLARSLMTESSNTCEHRHILSLINSNIASVSYKQQHYKDAVQLYKQTVTSLVGCDNSTEGFASMQNNLDNIGLSFMGNNEPDSAIKYYNKALAFIDHNRALHPDKKRFIESAIGVIYGNRAKAFEYKKQYSAAEGDYKQSIKINTQDGYENADANYANIGLAGLYLKIARPDSANLMLRVIEANTRLDTVALLRYLKLKADYFKATGNFKSATGTLEKYLNVKKQDEINSNNLYQADPNKDFELLDQRYKFATLEKDNQLKTTYLINAIVFCIMCSIIIVFFIKTRSRAWAKMDNVDTYNKQLKLAVSALEQRNKDFGQLLNVLGHDLKNPMTAIGNMAEILQLEEDRPEEEIELLDLIRIASRDMIIITNDLLEINTNPDLSEADHEIIEVEELLFNSVALMKHRAMEKDQQIYLGTPGETYVKINREKLWRVINNLIVNAIKFSRSHSSIYVNMQHKDNMVEISVKDNGIGIPEHLKTSLFDLFTDAKRRGTAGEKSYGLGLHTSKRIVESFNGKIWFESAEHEGSTFYLSFPIQKIF</sequence>
<dbReference type="Pfam" id="PF00512">
    <property type="entry name" value="HisKA"/>
    <property type="match status" value="1"/>
</dbReference>
<dbReference type="InterPro" id="IPR005467">
    <property type="entry name" value="His_kinase_dom"/>
</dbReference>
<keyword evidence="10" id="KW-1185">Reference proteome</keyword>
<dbReference type="CDD" id="cd00082">
    <property type="entry name" value="HisKA"/>
    <property type="match status" value="1"/>
</dbReference>
<dbReference type="PANTHER" id="PTHR43711:SF1">
    <property type="entry name" value="HISTIDINE KINASE 1"/>
    <property type="match status" value="1"/>
</dbReference>
<keyword evidence="7" id="KW-1133">Transmembrane helix</keyword>
<dbReference type="Proteomes" id="UP000638732">
    <property type="component" value="Unassembled WGS sequence"/>
</dbReference>
<dbReference type="SUPFAM" id="SSF48452">
    <property type="entry name" value="TPR-like"/>
    <property type="match status" value="1"/>
</dbReference>
<dbReference type="SUPFAM" id="SSF47384">
    <property type="entry name" value="Homodimeric domain of signal transducing histidine kinase"/>
    <property type="match status" value="1"/>
</dbReference>
<dbReference type="InterPro" id="IPR050736">
    <property type="entry name" value="Sensor_HK_Regulatory"/>
</dbReference>
<dbReference type="SMART" id="SM00387">
    <property type="entry name" value="HATPase_c"/>
    <property type="match status" value="1"/>
</dbReference>
<reference evidence="9" key="1">
    <citation type="submission" date="2020-01" db="EMBL/GenBank/DDBJ databases">
        <authorList>
            <person name="Seo Y.L."/>
        </authorList>
    </citation>
    <scope>NUCLEOTIDE SEQUENCE</scope>
    <source>
        <strain evidence="9">R11</strain>
    </source>
</reference>
<dbReference type="SUPFAM" id="SSF55874">
    <property type="entry name" value="ATPase domain of HSP90 chaperone/DNA topoisomerase II/histidine kinase"/>
    <property type="match status" value="1"/>
</dbReference>
<dbReference type="InterPro" id="IPR011990">
    <property type="entry name" value="TPR-like_helical_dom_sf"/>
</dbReference>
<dbReference type="InterPro" id="IPR004358">
    <property type="entry name" value="Sig_transdc_His_kin-like_C"/>
</dbReference>
<feature type="domain" description="Histidine kinase" evidence="8">
    <location>
        <begin position="464"/>
        <end position="679"/>
    </location>
</feature>
<keyword evidence="3" id="KW-0597">Phosphoprotein</keyword>
<dbReference type="SMART" id="SM00388">
    <property type="entry name" value="HisKA"/>
    <property type="match status" value="1"/>
</dbReference>
<dbReference type="EC" id="2.7.13.3" evidence="2"/>
<dbReference type="RefSeq" id="WP_166584744.1">
    <property type="nucleotide sequence ID" value="NZ_WWEO01000039.1"/>
</dbReference>
<protein>
    <recommendedName>
        <fullName evidence="2">histidine kinase</fullName>
        <ecNumber evidence="2">2.7.13.3</ecNumber>
    </recommendedName>
</protein>
<dbReference type="Gene3D" id="1.10.287.130">
    <property type="match status" value="1"/>
</dbReference>
<keyword evidence="6" id="KW-0902">Two-component regulatory system</keyword>
<accession>A0A966DTI5</accession>
<dbReference type="AlphaFoldDB" id="A0A966DTI5"/>
<evidence type="ECO:0000256" key="3">
    <source>
        <dbReference type="ARBA" id="ARBA00022553"/>
    </source>
</evidence>
<evidence type="ECO:0000256" key="2">
    <source>
        <dbReference type="ARBA" id="ARBA00012438"/>
    </source>
</evidence>
<dbReference type="InterPro" id="IPR003661">
    <property type="entry name" value="HisK_dim/P_dom"/>
</dbReference>
<proteinExistence type="predicted"/>
<evidence type="ECO:0000256" key="4">
    <source>
        <dbReference type="ARBA" id="ARBA00022679"/>
    </source>
</evidence>
<dbReference type="PROSITE" id="PS50109">
    <property type="entry name" value="HIS_KIN"/>
    <property type="match status" value="1"/>
</dbReference>
<evidence type="ECO:0000256" key="1">
    <source>
        <dbReference type="ARBA" id="ARBA00000085"/>
    </source>
</evidence>
<dbReference type="InterPro" id="IPR019734">
    <property type="entry name" value="TPR_rpt"/>
</dbReference>
<comment type="catalytic activity">
    <reaction evidence="1">
        <text>ATP + protein L-histidine = ADP + protein N-phospho-L-histidine.</text>
        <dbReference type="EC" id="2.7.13.3"/>
    </reaction>
</comment>
<dbReference type="SMART" id="SM00028">
    <property type="entry name" value="TPR"/>
    <property type="match status" value="3"/>
</dbReference>
<feature type="transmembrane region" description="Helical" evidence="7">
    <location>
        <begin position="405"/>
        <end position="424"/>
    </location>
</feature>
<dbReference type="PRINTS" id="PR00344">
    <property type="entry name" value="BCTRLSENSOR"/>
</dbReference>
<evidence type="ECO:0000259" key="8">
    <source>
        <dbReference type="PROSITE" id="PS50109"/>
    </source>
</evidence>
<dbReference type="EMBL" id="WWEO01000039">
    <property type="protein sequence ID" value="NCD68724.1"/>
    <property type="molecule type" value="Genomic_DNA"/>
</dbReference>
<evidence type="ECO:0000256" key="7">
    <source>
        <dbReference type="SAM" id="Phobius"/>
    </source>
</evidence>